<dbReference type="PANTHER" id="PTHR12949">
    <property type="entry name" value="RNA POLYMERASE III DNA DIRECTED -RELATED"/>
    <property type="match status" value="1"/>
</dbReference>
<evidence type="ECO:0000313" key="11">
    <source>
        <dbReference type="EMBL" id="KAL3122412.1"/>
    </source>
</evidence>
<dbReference type="PANTHER" id="PTHR12949:SF0">
    <property type="entry name" value="DNA-DIRECTED RNA POLYMERASE III SUBUNIT RPC3"/>
    <property type="match status" value="1"/>
</dbReference>
<sequence length="617" mass="68795">MSIRTIELCVSILEDHFGFYVSAVGAVLLRQQLPFVLLAKELHGRVRPGEMKRSIAILDQHNLLSFESPGRAGAVVLYTVLAPRVLNLVRAPRAILTVKTLYSSGAMEAIFEDVLAQGRTSCSQCIRRVAKCMVDNLPMDKVKDDFVRLAEAQLVTRCDRIDDSAGAVAGCPTFCAEPDPFLMPDRILEGGVDGGTSQQRKRKLMPTMSVEMAPAGAEDSGGADGAVQSQQNGAGGGKSGDANANARDSDRHILWRINWPRMERFFRDALVLDALESSGGGGNAICGGELVDDKHTARVAQLLLKVGEQKTPSIDTGQSSPISLQDVFRYAKEHGLDAISRETIDARLEVLGKDSNSIVRRVGESGGGLYIINYEKGIEFLCNEHIESAIRERIGDKAVRIYRLLRAKGFLEEEQVEKEAMLSAKETKEMCCALMDHSFITVRQLARTNDFAPARTFFLYTVSMVQVLNAMISFCTQALNNVIRRRMLEREKHETLLDRQLKMEVILSNIANDPTFDDESRTQQMADVEQSYMTEADRRALERFRRAERRLFSTEIELDKVLFTFQQYDMLRRRWAMEQARQMPHGRRKRQQTAAAAVAATTAQSPNVNSASHLARS</sequence>
<evidence type="ECO:0000259" key="8">
    <source>
        <dbReference type="Pfam" id="PF05645"/>
    </source>
</evidence>
<comment type="similarity">
    <text evidence="2 6">Belongs to the eukaryotic RPC3/POLR3C RNA polymerase subunit family.</text>
</comment>
<dbReference type="Pfam" id="PF08221">
    <property type="entry name" value="HTH_9"/>
    <property type="match status" value="1"/>
</dbReference>
<evidence type="ECO:0000259" key="9">
    <source>
        <dbReference type="Pfam" id="PF08221"/>
    </source>
</evidence>
<dbReference type="GO" id="GO:0005666">
    <property type="term" value="C:RNA polymerase III complex"/>
    <property type="evidence" value="ECO:0007669"/>
    <property type="project" value="UniProtKB-UniRule"/>
</dbReference>
<dbReference type="Proteomes" id="UP001620626">
    <property type="component" value="Unassembled WGS sequence"/>
</dbReference>
<dbReference type="InterPro" id="IPR036388">
    <property type="entry name" value="WH-like_DNA-bd_sf"/>
</dbReference>
<feature type="region of interest" description="Disordered" evidence="7">
    <location>
        <begin position="580"/>
        <end position="617"/>
    </location>
</feature>
<dbReference type="AlphaFoldDB" id="A0ABD2M5Q0"/>
<feature type="compositionally biased region" description="Low complexity" evidence="7">
    <location>
        <begin position="592"/>
        <end position="604"/>
    </location>
</feature>
<evidence type="ECO:0000256" key="3">
    <source>
        <dbReference type="ARBA" id="ARBA00022478"/>
    </source>
</evidence>
<evidence type="ECO:0000256" key="6">
    <source>
        <dbReference type="RuleBase" id="RU367076"/>
    </source>
</evidence>
<feature type="domain" description="RNA polymerase III subunit RPC82-related helix-turn-helix" evidence="9">
    <location>
        <begin position="7"/>
        <end position="66"/>
    </location>
</feature>
<dbReference type="Pfam" id="PF22536">
    <property type="entry name" value="WHD_POLR3C"/>
    <property type="match status" value="1"/>
</dbReference>
<reference evidence="11 12" key="1">
    <citation type="submission" date="2024-10" db="EMBL/GenBank/DDBJ databases">
        <authorList>
            <person name="Kim D."/>
        </authorList>
    </citation>
    <scope>NUCLEOTIDE SEQUENCE [LARGE SCALE GENOMIC DNA]</scope>
    <source>
        <strain evidence="11">BH-2024</strain>
    </source>
</reference>
<feature type="region of interest" description="Disordered" evidence="7">
    <location>
        <begin position="214"/>
        <end position="245"/>
    </location>
</feature>
<comment type="subcellular location">
    <subcellularLocation>
        <location evidence="1 6">Nucleus</location>
    </subcellularLocation>
</comment>
<comment type="subunit">
    <text evidence="6">Component of the RNA polymerase III (Pol III) complex consisting of 17 subunits.</text>
</comment>
<evidence type="ECO:0000256" key="2">
    <source>
        <dbReference type="ARBA" id="ARBA00007206"/>
    </source>
</evidence>
<evidence type="ECO:0000256" key="5">
    <source>
        <dbReference type="ARBA" id="ARBA00023242"/>
    </source>
</evidence>
<dbReference type="InterPro" id="IPR008806">
    <property type="entry name" value="RNA_pol_III_Rpc82_C"/>
</dbReference>
<feature type="compositionally biased region" description="Polar residues" evidence="7">
    <location>
        <begin position="605"/>
        <end position="617"/>
    </location>
</feature>
<proteinExistence type="inferred from homology"/>
<evidence type="ECO:0000256" key="1">
    <source>
        <dbReference type="ARBA" id="ARBA00004123"/>
    </source>
</evidence>
<dbReference type="InterPro" id="IPR055207">
    <property type="entry name" value="POLR3C_WHD"/>
</dbReference>
<dbReference type="Gene3D" id="6.10.140.1450">
    <property type="match status" value="1"/>
</dbReference>
<organism evidence="11 12">
    <name type="scientific">Heterodera trifolii</name>
    <dbReference type="NCBI Taxonomy" id="157864"/>
    <lineage>
        <taxon>Eukaryota</taxon>
        <taxon>Metazoa</taxon>
        <taxon>Ecdysozoa</taxon>
        <taxon>Nematoda</taxon>
        <taxon>Chromadorea</taxon>
        <taxon>Rhabditida</taxon>
        <taxon>Tylenchina</taxon>
        <taxon>Tylenchomorpha</taxon>
        <taxon>Tylenchoidea</taxon>
        <taxon>Heteroderidae</taxon>
        <taxon>Heteroderinae</taxon>
        <taxon>Heterodera</taxon>
    </lineage>
</organism>
<feature type="domain" description="DNA-directed RNA polymerase III subunit RPC3 winged-helix" evidence="10">
    <location>
        <begin position="386"/>
        <end position="462"/>
    </location>
</feature>
<dbReference type="EMBL" id="JBICBT010000137">
    <property type="protein sequence ID" value="KAL3122412.1"/>
    <property type="molecule type" value="Genomic_DNA"/>
</dbReference>
<gene>
    <name evidence="11" type="ORF">niasHT_001447</name>
</gene>
<dbReference type="Pfam" id="PF05645">
    <property type="entry name" value="RNA_pol_Rpc82"/>
    <property type="match status" value="1"/>
</dbReference>
<dbReference type="GO" id="GO:0003697">
    <property type="term" value="F:single-stranded DNA binding"/>
    <property type="evidence" value="ECO:0007669"/>
    <property type="project" value="UniProtKB-UniRule"/>
</dbReference>
<keyword evidence="5 6" id="KW-0539">Nucleus</keyword>
<comment type="function">
    <text evidence="6">DNA-dependent RNA polymerase catalyzes the transcription of DNA into RNA using the four ribonucleoside triphosphates as substrates. Specific core component of RNA polymerase III which synthesizes small RNAs, such as 5S rRNA and tRNAs.</text>
</comment>
<name>A0ABD2M5Q0_9BILA</name>
<keyword evidence="4 6" id="KW-0804">Transcription</keyword>
<keyword evidence="3 6" id="KW-0240">DNA-directed RNA polymerase</keyword>
<dbReference type="Gene3D" id="1.10.10.10">
    <property type="entry name" value="Winged helix-like DNA-binding domain superfamily/Winged helix DNA-binding domain"/>
    <property type="match status" value="4"/>
</dbReference>
<protein>
    <recommendedName>
        <fullName evidence="6">DNA-directed RNA polymerase III subunit RPC3</fullName>
        <shortName evidence="6">RNA polymerase III subunit C3</shortName>
    </recommendedName>
</protein>
<evidence type="ECO:0000256" key="4">
    <source>
        <dbReference type="ARBA" id="ARBA00023163"/>
    </source>
</evidence>
<evidence type="ECO:0000259" key="10">
    <source>
        <dbReference type="Pfam" id="PF22536"/>
    </source>
</evidence>
<dbReference type="InterPro" id="IPR039748">
    <property type="entry name" value="RPC3"/>
</dbReference>
<comment type="caution">
    <text evidence="11">The sequence shown here is derived from an EMBL/GenBank/DDBJ whole genome shotgun (WGS) entry which is preliminary data.</text>
</comment>
<accession>A0ABD2M5Q0</accession>
<keyword evidence="12" id="KW-1185">Reference proteome</keyword>
<evidence type="ECO:0000256" key="7">
    <source>
        <dbReference type="SAM" id="MobiDB-lite"/>
    </source>
</evidence>
<evidence type="ECO:0000313" key="12">
    <source>
        <dbReference type="Proteomes" id="UP001620626"/>
    </source>
</evidence>
<dbReference type="InterPro" id="IPR013197">
    <property type="entry name" value="RNA_pol_III_RPC82-rel_HTH"/>
</dbReference>
<feature type="domain" description="RNA polymerase III Rpc82 C -terminal" evidence="8">
    <location>
        <begin position="239"/>
        <end position="378"/>
    </location>
</feature>